<reference evidence="3 4" key="1">
    <citation type="submission" date="2024-02" db="EMBL/GenBank/DDBJ databases">
        <authorList>
            <person name="Daric V."/>
            <person name="Darras S."/>
        </authorList>
    </citation>
    <scope>NUCLEOTIDE SEQUENCE [LARGE SCALE GENOMIC DNA]</scope>
</reference>
<proteinExistence type="predicted"/>
<feature type="signal peptide" evidence="2">
    <location>
        <begin position="1"/>
        <end position="22"/>
    </location>
</feature>
<organism evidence="3 4">
    <name type="scientific">Clavelina lepadiformis</name>
    <name type="common">Light-bulb sea squirt</name>
    <name type="synonym">Ascidia lepadiformis</name>
    <dbReference type="NCBI Taxonomy" id="159417"/>
    <lineage>
        <taxon>Eukaryota</taxon>
        <taxon>Metazoa</taxon>
        <taxon>Chordata</taxon>
        <taxon>Tunicata</taxon>
        <taxon>Ascidiacea</taxon>
        <taxon>Aplousobranchia</taxon>
        <taxon>Clavelinidae</taxon>
        <taxon>Clavelina</taxon>
    </lineage>
</organism>
<keyword evidence="1" id="KW-0812">Transmembrane</keyword>
<feature type="transmembrane region" description="Helical" evidence="1">
    <location>
        <begin position="68"/>
        <end position="89"/>
    </location>
</feature>
<keyword evidence="1" id="KW-0472">Membrane</keyword>
<evidence type="ECO:0000313" key="4">
    <source>
        <dbReference type="Proteomes" id="UP001642483"/>
    </source>
</evidence>
<comment type="caution">
    <text evidence="3">The sequence shown here is derived from an EMBL/GenBank/DDBJ whole genome shotgun (WGS) entry which is preliminary data.</text>
</comment>
<name>A0ABP0EV68_CLALP</name>
<evidence type="ECO:0000256" key="1">
    <source>
        <dbReference type="SAM" id="Phobius"/>
    </source>
</evidence>
<dbReference type="EMBL" id="CAWYQH010000001">
    <property type="protein sequence ID" value="CAK8671279.1"/>
    <property type="molecule type" value="Genomic_DNA"/>
</dbReference>
<evidence type="ECO:0000256" key="2">
    <source>
        <dbReference type="SAM" id="SignalP"/>
    </source>
</evidence>
<protein>
    <submittedName>
        <fullName evidence="3">Uncharacterized protein</fullName>
    </submittedName>
</protein>
<dbReference type="Proteomes" id="UP001642483">
    <property type="component" value="Unassembled WGS sequence"/>
</dbReference>
<sequence length="191" mass="21678">MGRCLLNEFLLFFVIFISYAKGSEKCRGDNGKFMYCQDESASSIAFCCDFDDGHYEECCYYTAVWTLWYFWLGLLLGLAVVISLISGLYRMCQRNRQTKYSRRNPQQPAAVQSIPIDRLTSLPEPTFAYNNTKVEATEMDFPPSYQEVAEQGIDDKFRDVASFGTDQVENPVAQHPAPCSSIAPDVTMNAF</sequence>
<keyword evidence="4" id="KW-1185">Reference proteome</keyword>
<keyword evidence="1" id="KW-1133">Transmembrane helix</keyword>
<gene>
    <name evidence="3" type="ORF">CVLEPA_LOCUS329</name>
</gene>
<accession>A0ABP0EV68</accession>
<keyword evidence="2" id="KW-0732">Signal</keyword>
<feature type="chain" id="PRO_5046963985" evidence="2">
    <location>
        <begin position="23"/>
        <end position="191"/>
    </location>
</feature>
<evidence type="ECO:0000313" key="3">
    <source>
        <dbReference type="EMBL" id="CAK8671279.1"/>
    </source>
</evidence>